<dbReference type="PIRSF" id="PIRSF030013">
    <property type="entry name" value="ThuA"/>
    <property type="match status" value="1"/>
</dbReference>
<proteinExistence type="predicted"/>
<dbReference type="InterPro" id="IPR029010">
    <property type="entry name" value="ThuA-like"/>
</dbReference>
<dbReference type="InterPro" id="IPR029062">
    <property type="entry name" value="Class_I_gatase-like"/>
</dbReference>
<dbReference type="AlphaFoldDB" id="A0A6G1WM12"/>
<evidence type="ECO:0000313" key="2">
    <source>
        <dbReference type="EMBL" id="MQW70693.1"/>
    </source>
</evidence>
<dbReference type="InterPro" id="IPR009381">
    <property type="entry name" value="Trehalose_catabolism_ThuA_prok"/>
</dbReference>
<gene>
    <name evidence="2" type="ORF">GHJ91_16500</name>
</gene>
<feature type="domain" description="ThuA-like" evidence="1">
    <location>
        <begin position="42"/>
        <end position="256"/>
    </location>
</feature>
<accession>A0A6G1WM12</accession>
<evidence type="ECO:0000259" key="1">
    <source>
        <dbReference type="Pfam" id="PF06283"/>
    </source>
</evidence>
<organism evidence="2">
    <name type="scientific">Sinorhizobium medicae</name>
    <dbReference type="NCBI Taxonomy" id="110321"/>
    <lineage>
        <taxon>Bacteria</taxon>
        <taxon>Pseudomonadati</taxon>
        <taxon>Pseudomonadota</taxon>
        <taxon>Alphaproteobacteria</taxon>
        <taxon>Hyphomicrobiales</taxon>
        <taxon>Rhizobiaceae</taxon>
        <taxon>Sinorhizobium/Ensifer group</taxon>
        <taxon>Sinorhizobium</taxon>
    </lineage>
</organism>
<dbReference type="Gene3D" id="3.40.50.880">
    <property type="match status" value="1"/>
</dbReference>
<dbReference type="SUPFAM" id="SSF52317">
    <property type="entry name" value="Class I glutamine amidotransferase-like"/>
    <property type="match status" value="1"/>
</dbReference>
<dbReference type="OMA" id="WNEFRHE"/>
<sequence length="297" mass="33434">MAGPRGVYPARLRARRLKSRTAGIRQRVPQTTRRMNLSINAIVWGENIHEQTNAVVREIYPEGMHNTIAAALNSDPGINATTATLQEPEHGLSEARLAAADVLLWWGHKDHGAVDDAIVERVAKRVWEGMGLIVLHSGHFSKVFKRLMGTPCALKWREAGERERVWVVNPRHPIAEGLGENFVIENEEMYGEQFSVPEPLETVFISWFAGGEVFRSGLTWRRGAGNIFYFRPGHETYPTYHDATVHKVLRNAVKWAYNPQGTYKAIHDAPNVPVEKALEPIVERGPRLHKAGEAGYR</sequence>
<name>A0A6G1WM12_9HYPH</name>
<protein>
    <submittedName>
        <fullName evidence="2">Trehalose utilization protein ThuA</fullName>
    </submittedName>
</protein>
<reference evidence="2" key="1">
    <citation type="journal article" date="2013" name="Genome Biol.">
        <title>Comparative genomics of the core and accessory genomes of 48 Sinorhizobium strains comprising five genospecies.</title>
        <authorList>
            <person name="Sugawara M."/>
            <person name="Epstein B."/>
            <person name="Badgley B.D."/>
            <person name="Unno T."/>
            <person name="Xu L."/>
            <person name="Reese J."/>
            <person name="Gyaneshwar P."/>
            <person name="Denny R."/>
            <person name="Mudge J."/>
            <person name="Bharti A.K."/>
            <person name="Farmer A.D."/>
            <person name="May G.D."/>
            <person name="Woodward J.E."/>
            <person name="Medigue C."/>
            <person name="Vallenet D."/>
            <person name="Lajus A."/>
            <person name="Rouy Z."/>
            <person name="Martinez-Vaz B."/>
            <person name="Tiffin P."/>
            <person name="Young N.D."/>
            <person name="Sadowsky M.J."/>
        </authorList>
    </citation>
    <scope>NUCLEOTIDE SEQUENCE</scope>
    <source>
        <strain evidence="2">M1</strain>
    </source>
</reference>
<dbReference type="Pfam" id="PF06283">
    <property type="entry name" value="ThuA"/>
    <property type="match status" value="1"/>
</dbReference>
<dbReference type="EMBL" id="WISB01000106">
    <property type="protein sequence ID" value="MQW70693.1"/>
    <property type="molecule type" value="Genomic_DNA"/>
</dbReference>
<comment type="caution">
    <text evidence="2">The sequence shown here is derived from an EMBL/GenBank/DDBJ whole genome shotgun (WGS) entry which is preliminary data.</text>
</comment>